<reference evidence="1 2" key="1">
    <citation type="journal article" date="2017" name="Environ. Microbiol.">
        <title>Decay of the glycolytic pathway and adaptation to intranuclear parasitism within Enterocytozoonidae microsporidia.</title>
        <authorList>
            <person name="Wiredu Boakye D."/>
            <person name="Jaroenlak P."/>
            <person name="Prachumwat A."/>
            <person name="Williams T.A."/>
            <person name="Bateman K.S."/>
            <person name="Itsathitphaisarn O."/>
            <person name="Sritunyalucksana K."/>
            <person name="Paszkiewicz K.H."/>
            <person name="Moore K.A."/>
            <person name="Stentiford G.D."/>
            <person name="Williams B.A."/>
        </authorList>
    </citation>
    <scope>NUCLEOTIDE SEQUENCE [LARGE SCALE GENOMIC DNA]</scope>
    <source>
        <strain evidence="1 2">GB1</strain>
    </source>
</reference>
<name>A0A1X0QBG6_9MICR</name>
<dbReference type="Proteomes" id="UP000192356">
    <property type="component" value="Unassembled WGS sequence"/>
</dbReference>
<evidence type="ECO:0000313" key="2">
    <source>
        <dbReference type="Proteomes" id="UP000192356"/>
    </source>
</evidence>
<dbReference type="VEuPathDB" id="MicrosporidiaDB:HERIO_1005"/>
<sequence>MSEKLGGPGKVVQIDESLFRGRRKYNRGRLLLDNFMEINGINNRTNNFGNRVDGPWVFGMPEQGSRKVKMFLVEK</sequence>
<dbReference type="OrthoDB" id="10067637at2759"/>
<dbReference type="EMBL" id="LVKB01000041">
    <property type="protein sequence ID" value="ORD97107.1"/>
    <property type="molecule type" value="Genomic_DNA"/>
</dbReference>
<proteinExistence type="predicted"/>
<accession>A0A1X0QBG6</accession>
<organism evidence="1 2">
    <name type="scientific">Hepatospora eriocheir</name>
    <dbReference type="NCBI Taxonomy" id="1081669"/>
    <lineage>
        <taxon>Eukaryota</taxon>
        <taxon>Fungi</taxon>
        <taxon>Fungi incertae sedis</taxon>
        <taxon>Microsporidia</taxon>
        <taxon>Hepatosporidae</taxon>
        <taxon>Hepatospora</taxon>
    </lineage>
</organism>
<evidence type="ECO:0008006" key="3">
    <source>
        <dbReference type="Google" id="ProtNLM"/>
    </source>
</evidence>
<keyword evidence="2" id="KW-1185">Reference proteome</keyword>
<protein>
    <recommendedName>
        <fullName evidence="3">ISXO2-like transposase domain-containing protein</fullName>
    </recommendedName>
</protein>
<dbReference type="AlphaFoldDB" id="A0A1X0QBG6"/>
<comment type="caution">
    <text evidence="1">The sequence shown here is derived from an EMBL/GenBank/DDBJ whole genome shotgun (WGS) entry which is preliminary data.</text>
</comment>
<gene>
    <name evidence="1" type="ORF">HERIO_1005</name>
</gene>
<evidence type="ECO:0000313" key="1">
    <source>
        <dbReference type="EMBL" id="ORD97107.1"/>
    </source>
</evidence>